<dbReference type="EMBL" id="PXYT01000115">
    <property type="protein sequence ID" value="PSR22276.1"/>
    <property type="molecule type" value="Genomic_DNA"/>
</dbReference>
<comment type="caution">
    <text evidence="1">The sequence shown here is derived from an EMBL/GenBank/DDBJ whole genome shotgun (WGS) entry which is preliminary data.</text>
</comment>
<name>A0A2T2WJ80_9FIRM</name>
<evidence type="ECO:0000313" key="1">
    <source>
        <dbReference type="EMBL" id="PSR22276.1"/>
    </source>
</evidence>
<evidence type="ECO:0000313" key="2">
    <source>
        <dbReference type="Proteomes" id="UP000242699"/>
    </source>
</evidence>
<dbReference type="AlphaFoldDB" id="A0A2T2WJ80"/>
<protein>
    <submittedName>
        <fullName evidence="1">Uncharacterized protein</fullName>
    </submittedName>
</protein>
<reference evidence="1 2" key="1">
    <citation type="journal article" date="2014" name="BMC Genomics">
        <title>Comparison of environmental and isolate Sulfobacillus genomes reveals diverse carbon, sulfur, nitrogen, and hydrogen metabolisms.</title>
        <authorList>
            <person name="Justice N.B."/>
            <person name="Norman A."/>
            <person name="Brown C.T."/>
            <person name="Singh A."/>
            <person name="Thomas B.C."/>
            <person name="Banfield J.F."/>
        </authorList>
    </citation>
    <scope>NUCLEOTIDE SEQUENCE [LARGE SCALE GENOMIC DNA]</scope>
    <source>
        <strain evidence="1">AMDSBA1</strain>
    </source>
</reference>
<dbReference type="Proteomes" id="UP000242699">
    <property type="component" value="Unassembled WGS sequence"/>
</dbReference>
<gene>
    <name evidence="1" type="ORF">C7B43_20880</name>
</gene>
<organism evidence="1 2">
    <name type="scientific">Sulfobacillus benefaciens</name>
    <dbReference type="NCBI Taxonomy" id="453960"/>
    <lineage>
        <taxon>Bacteria</taxon>
        <taxon>Bacillati</taxon>
        <taxon>Bacillota</taxon>
        <taxon>Clostridia</taxon>
        <taxon>Eubacteriales</taxon>
        <taxon>Clostridiales Family XVII. Incertae Sedis</taxon>
        <taxon>Sulfobacillus</taxon>
    </lineage>
</organism>
<proteinExistence type="predicted"/>
<sequence>MMDHGKIFKGCPDAMMDTFLEKWSEGESYWLPFVQTLRFNEIQVPKHLEDDFVESVNFQEFLTPINDSAGELRKSCELFLGPPFRFSKPQVNRIEDKGKSLLINTVIVFP</sequence>
<accession>A0A2T2WJ80</accession>